<dbReference type="PANTHER" id="PTHR32487">
    <property type="entry name" value="3-OXO-DELTA(4,5)-STEROID 5-BETA-REDUCTASE"/>
    <property type="match status" value="1"/>
</dbReference>
<organism evidence="2 3">
    <name type="scientific">Passalora fulva</name>
    <name type="common">Tomato leaf mold</name>
    <name type="synonym">Cladosporium fulvum</name>
    <dbReference type="NCBI Taxonomy" id="5499"/>
    <lineage>
        <taxon>Eukaryota</taxon>
        <taxon>Fungi</taxon>
        <taxon>Dikarya</taxon>
        <taxon>Ascomycota</taxon>
        <taxon>Pezizomycotina</taxon>
        <taxon>Dothideomycetes</taxon>
        <taxon>Dothideomycetidae</taxon>
        <taxon>Mycosphaerellales</taxon>
        <taxon>Mycosphaerellaceae</taxon>
        <taxon>Fulvia</taxon>
    </lineage>
</organism>
<accession>A0A9Q8P7H6</accession>
<name>A0A9Q8P7H6_PASFU</name>
<dbReference type="Gene3D" id="3.40.50.720">
    <property type="entry name" value="NAD(P)-binding Rossmann-like Domain"/>
    <property type="match status" value="1"/>
</dbReference>
<dbReference type="InterPro" id="IPR036291">
    <property type="entry name" value="NAD(P)-bd_dom_sf"/>
</dbReference>
<evidence type="ECO:0000259" key="1">
    <source>
        <dbReference type="Pfam" id="PF22917"/>
    </source>
</evidence>
<dbReference type="PANTHER" id="PTHR32487:SF0">
    <property type="entry name" value="3-OXO-DELTA(4,5)-STEROID 5-BETA-REDUCTASE"/>
    <property type="match status" value="1"/>
</dbReference>
<dbReference type="SUPFAM" id="SSF51735">
    <property type="entry name" value="NAD(P)-binding Rossmann-fold domains"/>
    <property type="match status" value="1"/>
</dbReference>
<dbReference type="CDD" id="cd08948">
    <property type="entry name" value="5beta-POR_like_SDR_a"/>
    <property type="match status" value="1"/>
</dbReference>
<dbReference type="OrthoDB" id="1731983at2759"/>
<gene>
    <name evidence="2" type="ORF">CLAFUR5_04154</name>
</gene>
<dbReference type="InterPro" id="IPR055222">
    <property type="entry name" value="PRISE-like_Rossmann-fold"/>
</dbReference>
<dbReference type="Pfam" id="PF22917">
    <property type="entry name" value="PRISE"/>
    <property type="match status" value="1"/>
</dbReference>
<sequence length="361" mass="40786">MPKVALVTGANGITGTAIIEHLVRNTTPGKWSRIVITSRSPVKLLVEDARIEFIALDFTNHHEALAQAMEQSCKDVTHAYFSSYIHKDDFAELNLANKALFENFLQALILAAPNLQNCTLQTGGKYYGLHLGPVPTPCREEEPRRGKADENFYFPQEDFLAEKQKGERSEPNGMNSALSCALYFMICKELGEVTRMPTNQLYWNGTETNSDAPLLAKFTVWASTSPECANQAFNFVNGDHFTWGYMWPRLAEYMGAATSSDQNFDKPIPPQGEVQQEFSLAEWAKDKRAVWDQICENAGMPEVKSTFDAGTWAFQDRVFMRTWYPSLSMNKAKKFGWTGFVDSYDSITGAFEKFRELKQIP</sequence>
<dbReference type="RefSeq" id="XP_047760521.1">
    <property type="nucleotide sequence ID" value="XM_047903302.1"/>
</dbReference>
<dbReference type="KEGG" id="ffu:CLAFUR5_04154"/>
<dbReference type="AlphaFoldDB" id="A0A9Q8P7H6"/>
<proteinExistence type="predicted"/>
<keyword evidence="3" id="KW-1185">Reference proteome</keyword>
<dbReference type="Proteomes" id="UP000756132">
    <property type="component" value="Chromosome 4"/>
</dbReference>
<feature type="domain" description="PRISE-like Rossmann-fold" evidence="1">
    <location>
        <begin position="5"/>
        <end position="167"/>
    </location>
</feature>
<dbReference type="GeneID" id="71984032"/>
<evidence type="ECO:0000313" key="3">
    <source>
        <dbReference type="Proteomes" id="UP000756132"/>
    </source>
</evidence>
<protein>
    <submittedName>
        <fullName evidence="2">Short chain dehydrogenase gsfE</fullName>
    </submittedName>
</protein>
<reference evidence="2" key="2">
    <citation type="journal article" date="2022" name="Microb. Genom.">
        <title>A chromosome-scale genome assembly of the tomato pathogen Cladosporium fulvum reveals a compartmentalized genome architecture and the presence of a dispensable chromosome.</title>
        <authorList>
            <person name="Zaccaron A.Z."/>
            <person name="Chen L.H."/>
            <person name="Samaras A."/>
            <person name="Stergiopoulos I."/>
        </authorList>
    </citation>
    <scope>NUCLEOTIDE SEQUENCE</scope>
    <source>
        <strain evidence="2">Race5_Kim</strain>
    </source>
</reference>
<dbReference type="EMBL" id="CP090166">
    <property type="protein sequence ID" value="UJO16155.1"/>
    <property type="molecule type" value="Genomic_DNA"/>
</dbReference>
<evidence type="ECO:0000313" key="2">
    <source>
        <dbReference type="EMBL" id="UJO16155.1"/>
    </source>
</evidence>
<reference evidence="2" key="1">
    <citation type="submission" date="2021-12" db="EMBL/GenBank/DDBJ databases">
        <authorList>
            <person name="Zaccaron A."/>
            <person name="Stergiopoulos I."/>
        </authorList>
    </citation>
    <scope>NUCLEOTIDE SEQUENCE</scope>
    <source>
        <strain evidence="2">Race5_Kim</strain>
    </source>
</reference>